<dbReference type="EMBL" id="JBHSIM010000052">
    <property type="protein sequence ID" value="MFC4835877.1"/>
    <property type="molecule type" value="Genomic_DNA"/>
</dbReference>
<dbReference type="Proteomes" id="UP001595909">
    <property type="component" value="Unassembled WGS sequence"/>
</dbReference>
<name>A0ABV9RRV0_9PSEU</name>
<proteinExistence type="predicted"/>
<gene>
    <name evidence="1" type="ORF">ACFPEL_25955</name>
</gene>
<reference evidence="2" key="1">
    <citation type="journal article" date="2019" name="Int. J. Syst. Evol. Microbiol.">
        <title>The Global Catalogue of Microorganisms (GCM) 10K type strain sequencing project: providing services to taxonomists for standard genome sequencing and annotation.</title>
        <authorList>
            <consortium name="The Broad Institute Genomics Platform"/>
            <consortium name="The Broad Institute Genome Sequencing Center for Infectious Disease"/>
            <person name="Wu L."/>
            <person name="Ma J."/>
        </authorList>
    </citation>
    <scope>NUCLEOTIDE SEQUENCE [LARGE SCALE GENOMIC DNA]</scope>
    <source>
        <strain evidence="2">CCUG 50347</strain>
    </source>
</reference>
<keyword evidence="2" id="KW-1185">Reference proteome</keyword>
<evidence type="ECO:0000313" key="1">
    <source>
        <dbReference type="EMBL" id="MFC4835877.1"/>
    </source>
</evidence>
<protein>
    <submittedName>
        <fullName evidence="1">Uncharacterized protein</fullName>
    </submittedName>
</protein>
<organism evidence="1 2">
    <name type="scientific">Actinomycetospora chibensis</name>
    <dbReference type="NCBI Taxonomy" id="663606"/>
    <lineage>
        <taxon>Bacteria</taxon>
        <taxon>Bacillati</taxon>
        <taxon>Actinomycetota</taxon>
        <taxon>Actinomycetes</taxon>
        <taxon>Pseudonocardiales</taxon>
        <taxon>Pseudonocardiaceae</taxon>
        <taxon>Actinomycetospora</taxon>
    </lineage>
</organism>
<evidence type="ECO:0000313" key="2">
    <source>
        <dbReference type="Proteomes" id="UP001595909"/>
    </source>
</evidence>
<sequence length="66" mass="7708">MRFDDHADADDGTRLYENRAVLVLRTRWGRVVDHENFFIDTERIAASDRALSEREPEFTVVGGTRR</sequence>
<dbReference type="RefSeq" id="WP_274189896.1">
    <property type="nucleotide sequence ID" value="NZ_BAABHN010000052.1"/>
</dbReference>
<accession>A0ABV9RRV0</accession>
<comment type="caution">
    <text evidence="1">The sequence shown here is derived from an EMBL/GenBank/DDBJ whole genome shotgun (WGS) entry which is preliminary data.</text>
</comment>